<dbReference type="PANTHER" id="PTHR21505:SF8">
    <property type="entry name" value="DPT-YFP REPRESSOR BY OVEREXPRESSION, ISOFORM D-RELATED"/>
    <property type="match status" value="1"/>
</dbReference>
<dbReference type="AlphaFoldDB" id="A0ABD1E2B9"/>
<dbReference type="SMART" id="SM00595">
    <property type="entry name" value="MADF"/>
    <property type="match status" value="1"/>
</dbReference>
<sequence>MSFKWTLENILNFLEIYEKYEVLWNIKLDKYRDRNARDENMSKLKEELNAEGINVNVEEIRKKIKSIKTIYSQELNKILKSKKSGAGREDLYTPKLTWFEIADRFLRNVTVSRKSTSNLVTATSMDLIQNAIIDLNNISQAHSSTKPSDDLDYFGKYVTSSLRALPAINSL</sequence>
<evidence type="ECO:0000313" key="2">
    <source>
        <dbReference type="EMBL" id="KAL1488823.1"/>
    </source>
</evidence>
<proteinExistence type="predicted"/>
<protein>
    <recommendedName>
        <fullName evidence="1">MADF domain-containing protein</fullName>
    </recommendedName>
</protein>
<organism evidence="2 3">
    <name type="scientific">Hypothenemus hampei</name>
    <name type="common">Coffee berry borer</name>
    <dbReference type="NCBI Taxonomy" id="57062"/>
    <lineage>
        <taxon>Eukaryota</taxon>
        <taxon>Metazoa</taxon>
        <taxon>Ecdysozoa</taxon>
        <taxon>Arthropoda</taxon>
        <taxon>Hexapoda</taxon>
        <taxon>Insecta</taxon>
        <taxon>Pterygota</taxon>
        <taxon>Neoptera</taxon>
        <taxon>Endopterygota</taxon>
        <taxon>Coleoptera</taxon>
        <taxon>Polyphaga</taxon>
        <taxon>Cucujiformia</taxon>
        <taxon>Curculionidae</taxon>
        <taxon>Scolytinae</taxon>
        <taxon>Hypothenemus</taxon>
    </lineage>
</organism>
<accession>A0ABD1E2B9</accession>
<reference evidence="2 3" key="1">
    <citation type="submission" date="2024-05" db="EMBL/GenBank/DDBJ databases">
        <title>Genetic variation in Jamaican populations of the coffee berry borer (Hypothenemus hampei).</title>
        <authorList>
            <person name="Errbii M."/>
            <person name="Myrie A."/>
        </authorList>
    </citation>
    <scope>NUCLEOTIDE SEQUENCE [LARGE SCALE GENOMIC DNA]</scope>
    <source>
        <strain evidence="2">JA-Hopewell-2020-01-JO</strain>
        <tissue evidence="2">Whole body</tissue>
    </source>
</reference>
<dbReference type="PROSITE" id="PS51029">
    <property type="entry name" value="MADF"/>
    <property type="match status" value="1"/>
</dbReference>
<evidence type="ECO:0000313" key="3">
    <source>
        <dbReference type="Proteomes" id="UP001566132"/>
    </source>
</evidence>
<keyword evidence="3" id="KW-1185">Reference proteome</keyword>
<dbReference type="Proteomes" id="UP001566132">
    <property type="component" value="Unassembled WGS sequence"/>
</dbReference>
<feature type="domain" description="MADF" evidence="1">
    <location>
        <begin position="12"/>
        <end position="111"/>
    </location>
</feature>
<comment type="caution">
    <text evidence="2">The sequence shown here is derived from an EMBL/GenBank/DDBJ whole genome shotgun (WGS) entry which is preliminary data.</text>
</comment>
<dbReference type="Pfam" id="PF10545">
    <property type="entry name" value="MADF_DNA_bdg"/>
    <property type="match status" value="1"/>
</dbReference>
<dbReference type="InterPro" id="IPR006578">
    <property type="entry name" value="MADF-dom"/>
</dbReference>
<evidence type="ECO:0000259" key="1">
    <source>
        <dbReference type="PROSITE" id="PS51029"/>
    </source>
</evidence>
<gene>
    <name evidence="2" type="ORF">ABEB36_014619</name>
</gene>
<dbReference type="PANTHER" id="PTHR21505">
    <property type="entry name" value="MADF DOMAIN-CONTAINING PROTEIN-RELATED"/>
    <property type="match status" value="1"/>
</dbReference>
<name>A0ABD1E2B9_HYPHA</name>
<dbReference type="EMBL" id="JBDJPC010000013">
    <property type="protein sequence ID" value="KAL1488823.1"/>
    <property type="molecule type" value="Genomic_DNA"/>
</dbReference>